<dbReference type="AlphaFoldDB" id="A0A3R9NCX6"/>
<organism evidence="2 3">
    <name type="scientific">Hymenobacter perfusus</name>
    <dbReference type="NCBI Taxonomy" id="1236770"/>
    <lineage>
        <taxon>Bacteria</taxon>
        <taxon>Pseudomonadati</taxon>
        <taxon>Bacteroidota</taxon>
        <taxon>Cytophagia</taxon>
        <taxon>Cytophagales</taxon>
        <taxon>Hymenobacteraceae</taxon>
        <taxon>Hymenobacter</taxon>
    </lineage>
</organism>
<keyword evidence="3" id="KW-1185">Reference proteome</keyword>
<feature type="transmembrane region" description="Helical" evidence="1">
    <location>
        <begin position="40"/>
        <end position="61"/>
    </location>
</feature>
<reference evidence="2 3" key="1">
    <citation type="submission" date="2018-12" db="EMBL/GenBank/DDBJ databases">
        <authorList>
            <person name="Feng G."/>
            <person name="Zhu H."/>
        </authorList>
    </citation>
    <scope>NUCLEOTIDE SEQUENCE [LARGE SCALE GENOMIC DNA]</scope>
    <source>
        <strain evidence="2 3">LMG 26000</strain>
    </source>
</reference>
<evidence type="ECO:0000256" key="1">
    <source>
        <dbReference type="SAM" id="Phobius"/>
    </source>
</evidence>
<evidence type="ECO:0000313" key="2">
    <source>
        <dbReference type="EMBL" id="RSK44340.1"/>
    </source>
</evidence>
<keyword evidence="1" id="KW-0812">Transmembrane</keyword>
<dbReference type="Proteomes" id="UP000270291">
    <property type="component" value="Unassembled WGS sequence"/>
</dbReference>
<dbReference type="EMBL" id="RWIU01000002">
    <property type="protein sequence ID" value="RSK44340.1"/>
    <property type="molecule type" value="Genomic_DNA"/>
</dbReference>
<keyword evidence="1" id="KW-0472">Membrane</keyword>
<keyword evidence="1" id="KW-1133">Transmembrane helix</keyword>
<name>A0A3R9NCX6_9BACT</name>
<accession>A0A3R9NCX6</accession>
<proteinExistence type="predicted"/>
<evidence type="ECO:0000313" key="3">
    <source>
        <dbReference type="Proteomes" id="UP000270291"/>
    </source>
</evidence>
<protein>
    <submittedName>
        <fullName evidence="2">Uncharacterized protein</fullName>
    </submittedName>
</protein>
<comment type="caution">
    <text evidence="2">The sequence shown here is derived from an EMBL/GenBank/DDBJ whole genome shotgun (WGS) entry which is preliminary data.</text>
</comment>
<sequence length="66" mass="7386">MLQALHTGARYVIDSFLIQHSRHGSETCFSQHTARFPKKFRTTSAAGFALSIGLFVFVQALDRCVL</sequence>
<gene>
    <name evidence="2" type="ORF">EI293_07335</name>
</gene>